<sequence length="271" mass="29865">MKGNIEETEYAVVTGASCGLGKSFAIDLASRKINTILISLPGENIAEVCDECRKKGTESHFYEADLTDRSELLRVTEEINGKYKVKILINNAGTGGSTVFEQASLKYLENIIELNTGVTTFLTHELIPNLKKNAPSYILNISSLASMTPTGYKTVYPASKNFVRYLSIGLREELKDSSVSVSVALLGPMPTKPEIVERIKSQGWVGKFLTVTTMLAARKCIDKMFKGKSTIVVGISNKFSYWLLKCIPEGLRASIMTKSMKNELRCQGITK</sequence>
<dbReference type="GO" id="GO:0016491">
    <property type="term" value="F:oxidoreductase activity"/>
    <property type="evidence" value="ECO:0007669"/>
    <property type="project" value="UniProtKB-KW"/>
</dbReference>
<comment type="similarity">
    <text evidence="2">Belongs to the short-chain dehydrogenases/reductases (SDR) family.</text>
</comment>
<comment type="subcellular location">
    <subcellularLocation>
        <location evidence="1">Endoplasmic reticulum</location>
    </subcellularLocation>
</comment>
<dbReference type="InterPro" id="IPR020904">
    <property type="entry name" value="Sc_DH/Rdtase_CS"/>
</dbReference>
<dbReference type="EMBL" id="JADIMO010000097">
    <property type="protein sequence ID" value="MBO8445539.1"/>
    <property type="molecule type" value="Genomic_DNA"/>
</dbReference>
<organism evidence="4 5">
    <name type="scientific">Candidatus Cryptobacteroides merdavium</name>
    <dbReference type="NCBI Taxonomy" id="2840769"/>
    <lineage>
        <taxon>Bacteria</taxon>
        <taxon>Pseudomonadati</taxon>
        <taxon>Bacteroidota</taxon>
        <taxon>Bacteroidia</taxon>
        <taxon>Bacteroidales</taxon>
        <taxon>Candidatus Cryptobacteroides</taxon>
    </lineage>
</organism>
<dbReference type="Pfam" id="PF00106">
    <property type="entry name" value="adh_short"/>
    <property type="match status" value="1"/>
</dbReference>
<evidence type="ECO:0000256" key="3">
    <source>
        <dbReference type="ARBA" id="ARBA00023002"/>
    </source>
</evidence>
<name>A0A9D9EIB5_9BACT</name>
<keyword evidence="3" id="KW-0560">Oxidoreductase</keyword>
<reference evidence="4" key="2">
    <citation type="journal article" date="2021" name="PeerJ">
        <title>Extensive microbial diversity within the chicken gut microbiome revealed by metagenomics and culture.</title>
        <authorList>
            <person name="Gilroy R."/>
            <person name="Ravi A."/>
            <person name="Getino M."/>
            <person name="Pursley I."/>
            <person name="Horton D.L."/>
            <person name="Alikhan N.F."/>
            <person name="Baker D."/>
            <person name="Gharbi K."/>
            <person name="Hall N."/>
            <person name="Watson M."/>
            <person name="Adriaenssens E.M."/>
            <person name="Foster-Nyarko E."/>
            <person name="Jarju S."/>
            <person name="Secka A."/>
            <person name="Antonio M."/>
            <person name="Oren A."/>
            <person name="Chaudhuri R.R."/>
            <person name="La Ragione R."/>
            <person name="Hildebrand F."/>
            <person name="Pallen M.J."/>
        </authorList>
    </citation>
    <scope>NUCLEOTIDE SEQUENCE</scope>
    <source>
        <strain evidence="4">D5-748</strain>
    </source>
</reference>
<protein>
    <submittedName>
        <fullName evidence="4">SDR family NAD(P)-dependent oxidoreductase</fullName>
    </submittedName>
</protein>
<reference evidence="4" key="1">
    <citation type="submission" date="2020-10" db="EMBL/GenBank/DDBJ databases">
        <authorList>
            <person name="Gilroy R."/>
        </authorList>
    </citation>
    <scope>NUCLEOTIDE SEQUENCE</scope>
    <source>
        <strain evidence="4">D5-748</strain>
    </source>
</reference>
<dbReference type="InterPro" id="IPR002347">
    <property type="entry name" value="SDR_fam"/>
</dbReference>
<dbReference type="PANTHER" id="PTHR43899">
    <property type="entry name" value="RH59310P"/>
    <property type="match status" value="1"/>
</dbReference>
<dbReference type="Proteomes" id="UP000823619">
    <property type="component" value="Unassembled WGS sequence"/>
</dbReference>
<evidence type="ECO:0000313" key="5">
    <source>
        <dbReference type="Proteomes" id="UP000823619"/>
    </source>
</evidence>
<dbReference type="AlphaFoldDB" id="A0A9D9EIB5"/>
<evidence type="ECO:0000313" key="4">
    <source>
        <dbReference type="EMBL" id="MBO8445539.1"/>
    </source>
</evidence>
<accession>A0A9D9EIB5</accession>
<gene>
    <name evidence="4" type="ORF">IAC23_07595</name>
</gene>
<dbReference type="PRINTS" id="PR00081">
    <property type="entry name" value="GDHRDH"/>
</dbReference>
<dbReference type="PROSITE" id="PS00061">
    <property type="entry name" value="ADH_SHORT"/>
    <property type="match status" value="1"/>
</dbReference>
<dbReference type="InterPro" id="IPR051019">
    <property type="entry name" value="VLCFA-Steroid_DH"/>
</dbReference>
<dbReference type="Gene3D" id="3.40.50.720">
    <property type="entry name" value="NAD(P)-binding Rossmann-like Domain"/>
    <property type="match status" value="1"/>
</dbReference>
<comment type="caution">
    <text evidence="4">The sequence shown here is derived from an EMBL/GenBank/DDBJ whole genome shotgun (WGS) entry which is preliminary data.</text>
</comment>
<evidence type="ECO:0000256" key="2">
    <source>
        <dbReference type="ARBA" id="ARBA00006484"/>
    </source>
</evidence>
<dbReference type="SUPFAM" id="SSF51735">
    <property type="entry name" value="NAD(P)-binding Rossmann-fold domains"/>
    <property type="match status" value="1"/>
</dbReference>
<dbReference type="InterPro" id="IPR036291">
    <property type="entry name" value="NAD(P)-bd_dom_sf"/>
</dbReference>
<dbReference type="PANTHER" id="PTHR43899:SF13">
    <property type="entry name" value="RH59310P"/>
    <property type="match status" value="1"/>
</dbReference>
<evidence type="ECO:0000256" key="1">
    <source>
        <dbReference type="ARBA" id="ARBA00004240"/>
    </source>
</evidence>
<proteinExistence type="inferred from homology"/>